<dbReference type="Proteomes" id="UP000019464">
    <property type="component" value="Unassembled WGS sequence"/>
</dbReference>
<dbReference type="AlphaFoldDB" id="W9V5K2"/>
<organism evidence="1 2">
    <name type="scientific">Nitrincola nitratireducens</name>
    <dbReference type="NCBI Taxonomy" id="1229521"/>
    <lineage>
        <taxon>Bacteria</taxon>
        <taxon>Pseudomonadati</taxon>
        <taxon>Pseudomonadota</taxon>
        <taxon>Gammaproteobacteria</taxon>
        <taxon>Oceanospirillales</taxon>
        <taxon>Oceanospirillaceae</taxon>
        <taxon>Nitrincola</taxon>
    </lineage>
</organism>
<keyword evidence="2" id="KW-1185">Reference proteome</keyword>
<evidence type="ECO:0000313" key="2">
    <source>
        <dbReference type="Proteomes" id="UP000019464"/>
    </source>
</evidence>
<protein>
    <submittedName>
        <fullName evidence="1">Uncharacterized protein</fullName>
    </submittedName>
</protein>
<reference evidence="1 2" key="2">
    <citation type="journal article" date="2015" name="Syst. Appl. Microbiol.">
        <title>Nitrincola nitratireducens sp. nov. isolated from a haloalkaline crater lake.</title>
        <authorList>
            <person name="Singh A."/>
            <person name="Vaidya B."/>
            <person name="Tanuku N.R."/>
            <person name="Pinnaka A.K."/>
        </authorList>
    </citation>
    <scope>NUCLEOTIDE SEQUENCE [LARGE SCALE GENOMIC DNA]</scope>
    <source>
        <strain evidence="1 2">AK23</strain>
    </source>
</reference>
<comment type="caution">
    <text evidence="1">The sequence shown here is derived from an EMBL/GenBank/DDBJ whole genome shotgun (WGS) entry which is preliminary data.</text>
</comment>
<proteinExistence type="predicted"/>
<sequence length="65" mass="7387">MFTPELTSLKREKPKALLAACQIYTCFTPAETPVQDRQSDPLDLPNLSTNALFLLHPSRRQLFIV</sequence>
<reference evidence="2" key="1">
    <citation type="submission" date="2012-11" db="EMBL/GenBank/DDBJ databases">
        <authorList>
            <person name="Singh A."/>
            <person name="Pinnaka A.K."/>
            <person name="Vaidya B."/>
        </authorList>
    </citation>
    <scope>NUCLEOTIDE SEQUENCE [LARGE SCALE GENOMIC DNA]</scope>
    <source>
        <strain evidence="2">AK23</strain>
    </source>
</reference>
<accession>W9V5K2</accession>
<evidence type="ECO:0000313" key="1">
    <source>
        <dbReference type="EMBL" id="EXJ12211.1"/>
    </source>
</evidence>
<name>W9V5K2_9GAMM</name>
<dbReference type="EMBL" id="AONB01000003">
    <property type="protein sequence ID" value="EXJ12211.1"/>
    <property type="molecule type" value="Genomic_DNA"/>
</dbReference>
<gene>
    <name evidence="1" type="ORF">D791_01100</name>
</gene>